<evidence type="ECO:0008006" key="3">
    <source>
        <dbReference type="Google" id="ProtNLM"/>
    </source>
</evidence>
<sequence>MFERPILFYSNYCIHSTNFINSLIKHLEIYESFIRINIDVDPETKRRPEAFYEIQSVLNIKISEIPTIIVDNGKYVLTGKEAFKWLKHQIDKIEADRELTPFNPVEMGSFSDSYSNYGSNDMNNAREQSFKFLNNTDDKINTPPESSDKISKDDYTKKQSERENFSNIIPQNQKVSTPQQIQQKQFDKSYTSNKRGGKMSEKQKDFDQRYQQMMMDREAPLI</sequence>
<dbReference type="EMBL" id="MN740714">
    <property type="protein sequence ID" value="QHS80599.1"/>
    <property type="molecule type" value="Genomic_DNA"/>
</dbReference>
<name>A0A6C0ALC5_9ZZZZ</name>
<feature type="compositionally biased region" description="Basic and acidic residues" evidence="1">
    <location>
        <begin position="198"/>
        <end position="208"/>
    </location>
</feature>
<protein>
    <recommendedName>
        <fullName evidence="3">Thioredoxin-like fold domain-containing protein</fullName>
    </recommendedName>
</protein>
<evidence type="ECO:0000256" key="1">
    <source>
        <dbReference type="SAM" id="MobiDB-lite"/>
    </source>
</evidence>
<reference evidence="2" key="1">
    <citation type="journal article" date="2020" name="Nature">
        <title>Giant virus diversity and host interactions through global metagenomics.</title>
        <authorList>
            <person name="Schulz F."/>
            <person name="Roux S."/>
            <person name="Paez-Espino D."/>
            <person name="Jungbluth S."/>
            <person name="Walsh D.A."/>
            <person name="Denef V.J."/>
            <person name="McMahon K.D."/>
            <person name="Konstantinidis K.T."/>
            <person name="Eloe-Fadrosh E.A."/>
            <person name="Kyrpides N.C."/>
            <person name="Woyke T."/>
        </authorList>
    </citation>
    <scope>NUCLEOTIDE SEQUENCE</scope>
    <source>
        <strain evidence="2">GVMAG-S-1091796-13</strain>
    </source>
</reference>
<dbReference type="EMBL" id="MN740715">
    <property type="protein sequence ID" value="QHS80655.1"/>
    <property type="molecule type" value="Genomic_DNA"/>
</dbReference>
<feature type="compositionally biased region" description="Basic and acidic residues" evidence="1">
    <location>
        <begin position="136"/>
        <end position="164"/>
    </location>
</feature>
<feature type="region of interest" description="Disordered" evidence="1">
    <location>
        <begin position="134"/>
        <end position="222"/>
    </location>
</feature>
<accession>A0A6C0ALC5</accession>
<feature type="compositionally biased region" description="Polar residues" evidence="1">
    <location>
        <begin position="165"/>
        <end position="194"/>
    </location>
</feature>
<organism evidence="2">
    <name type="scientific">viral metagenome</name>
    <dbReference type="NCBI Taxonomy" id="1070528"/>
    <lineage>
        <taxon>unclassified sequences</taxon>
        <taxon>metagenomes</taxon>
        <taxon>organismal metagenomes</taxon>
    </lineage>
</organism>
<proteinExistence type="predicted"/>
<evidence type="ECO:0000313" key="2">
    <source>
        <dbReference type="EMBL" id="QHS80599.1"/>
    </source>
</evidence>
<dbReference type="AlphaFoldDB" id="A0A6C0ALC5"/>